<evidence type="ECO:0000313" key="4">
    <source>
        <dbReference type="EnsemblMetazoa" id="HelroP178157"/>
    </source>
</evidence>
<dbReference type="InParanoid" id="T1FCU7"/>
<keyword evidence="1" id="KW-0812">Transmembrane</keyword>
<dbReference type="EMBL" id="KB097379">
    <property type="protein sequence ID" value="ESN97368.1"/>
    <property type="molecule type" value="Genomic_DNA"/>
</dbReference>
<evidence type="ECO:0000313" key="5">
    <source>
        <dbReference type="Proteomes" id="UP000015101"/>
    </source>
</evidence>
<dbReference type="SUPFAM" id="SSF48726">
    <property type="entry name" value="Immunoglobulin"/>
    <property type="match status" value="1"/>
</dbReference>
<sequence>MAGMSTQVQYTRLDVLYAPRISCFDVSATVNDLNVTLRCNVTSKPRPDSFDWFKKSTNETLSDKHELGNGLLESWLMLEHLGVESFMTYELVVRNEVGHTAASVKLMQKSSAPVHYNQVYSDSLPYNILTNDDDVDKRLKSNLINYNYFKDETNANNTDKTSNNVTLAFHKKAIKAKKRNKTKNGSQEGNSSKIVQYDFVSSNNNRTITENKKSNRNIVSNMKAALHQLKHDSQDRRPQLPAPNRQRHYHKYAWSSSPDIRRHHARNKYCLHSLFMLLLFIVAYFYCRF</sequence>
<keyword evidence="1" id="KW-1133">Transmembrane helix</keyword>
<dbReference type="CDD" id="cd00096">
    <property type="entry name" value="Ig"/>
    <property type="match status" value="1"/>
</dbReference>
<reference evidence="5" key="1">
    <citation type="submission" date="2012-12" db="EMBL/GenBank/DDBJ databases">
        <authorList>
            <person name="Hellsten U."/>
            <person name="Grimwood J."/>
            <person name="Chapman J.A."/>
            <person name="Shapiro H."/>
            <person name="Aerts A."/>
            <person name="Otillar R.P."/>
            <person name="Terry A.Y."/>
            <person name="Boore J.L."/>
            <person name="Simakov O."/>
            <person name="Marletaz F."/>
            <person name="Cho S.-J."/>
            <person name="Edsinger-Gonzales E."/>
            <person name="Havlak P."/>
            <person name="Kuo D.-H."/>
            <person name="Larsson T."/>
            <person name="Lv J."/>
            <person name="Arendt D."/>
            <person name="Savage R."/>
            <person name="Osoegawa K."/>
            <person name="de Jong P."/>
            <person name="Lindberg D.R."/>
            <person name="Seaver E.C."/>
            <person name="Weisblat D.A."/>
            <person name="Putnam N.H."/>
            <person name="Grigoriev I.V."/>
            <person name="Rokhsar D.S."/>
        </authorList>
    </citation>
    <scope>NUCLEOTIDE SEQUENCE</scope>
</reference>
<feature type="transmembrane region" description="Helical" evidence="1">
    <location>
        <begin position="269"/>
        <end position="286"/>
    </location>
</feature>
<dbReference type="EnsemblMetazoa" id="HelroT178157">
    <property type="protein sequence ID" value="HelroP178157"/>
    <property type="gene ID" value="HelroG178157"/>
</dbReference>
<dbReference type="EMBL" id="AMQM01006312">
    <property type="status" value="NOT_ANNOTATED_CDS"/>
    <property type="molecule type" value="Genomic_DNA"/>
</dbReference>
<dbReference type="InterPro" id="IPR007110">
    <property type="entry name" value="Ig-like_dom"/>
</dbReference>
<dbReference type="InterPro" id="IPR036179">
    <property type="entry name" value="Ig-like_dom_sf"/>
</dbReference>
<evidence type="ECO:0000313" key="3">
    <source>
        <dbReference type="EMBL" id="ESN97368.1"/>
    </source>
</evidence>
<dbReference type="AlphaFoldDB" id="T1FCU7"/>
<dbReference type="Proteomes" id="UP000015101">
    <property type="component" value="Unassembled WGS sequence"/>
</dbReference>
<dbReference type="InterPro" id="IPR013783">
    <property type="entry name" value="Ig-like_fold"/>
</dbReference>
<reference evidence="3 5" key="2">
    <citation type="journal article" date="2013" name="Nature">
        <title>Insights into bilaterian evolution from three spiralian genomes.</title>
        <authorList>
            <person name="Simakov O."/>
            <person name="Marletaz F."/>
            <person name="Cho S.J."/>
            <person name="Edsinger-Gonzales E."/>
            <person name="Havlak P."/>
            <person name="Hellsten U."/>
            <person name="Kuo D.H."/>
            <person name="Larsson T."/>
            <person name="Lv J."/>
            <person name="Arendt D."/>
            <person name="Savage R."/>
            <person name="Osoegawa K."/>
            <person name="de Jong P."/>
            <person name="Grimwood J."/>
            <person name="Chapman J.A."/>
            <person name="Shapiro H."/>
            <person name="Aerts A."/>
            <person name="Otillar R.P."/>
            <person name="Terry A.Y."/>
            <person name="Boore J.L."/>
            <person name="Grigoriev I.V."/>
            <person name="Lindberg D.R."/>
            <person name="Seaver E.C."/>
            <person name="Weisblat D.A."/>
            <person name="Putnam N.H."/>
            <person name="Rokhsar D.S."/>
        </authorList>
    </citation>
    <scope>NUCLEOTIDE SEQUENCE</scope>
</reference>
<accession>T1FCU7</accession>
<dbReference type="PROSITE" id="PS50835">
    <property type="entry name" value="IG_LIKE"/>
    <property type="match status" value="1"/>
</dbReference>
<dbReference type="Gene3D" id="2.60.40.10">
    <property type="entry name" value="Immunoglobulins"/>
    <property type="match status" value="1"/>
</dbReference>
<dbReference type="RefSeq" id="XP_009024541.1">
    <property type="nucleotide sequence ID" value="XM_009026293.1"/>
</dbReference>
<keyword evidence="5" id="KW-1185">Reference proteome</keyword>
<dbReference type="CTD" id="20206646"/>
<gene>
    <name evidence="4" type="primary">20206646</name>
    <name evidence="3" type="ORF">HELRODRAFT_178157</name>
</gene>
<name>T1FCU7_HELRO</name>
<keyword evidence="1" id="KW-0472">Membrane</keyword>
<dbReference type="HOGENOM" id="CLU_964040_0_0_1"/>
<dbReference type="GeneID" id="20206646"/>
<evidence type="ECO:0000256" key="1">
    <source>
        <dbReference type="SAM" id="Phobius"/>
    </source>
</evidence>
<protein>
    <recommendedName>
        <fullName evidence="2">Ig-like domain-containing protein</fullName>
    </recommendedName>
</protein>
<organism evidence="4 5">
    <name type="scientific">Helobdella robusta</name>
    <name type="common">Californian leech</name>
    <dbReference type="NCBI Taxonomy" id="6412"/>
    <lineage>
        <taxon>Eukaryota</taxon>
        <taxon>Metazoa</taxon>
        <taxon>Spiralia</taxon>
        <taxon>Lophotrochozoa</taxon>
        <taxon>Annelida</taxon>
        <taxon>Clitellata</taxon>
        <taxon>Hirudinea</taxon>
        <taxon>Rhynchobdellida</taxon>
        <taxon>Glossiphoniidae</taxon>
        <taxon>Helobdella</taxon>
    </lineage>
</organism>
<feature type="domain" description="Ig-like" evidence="2">
    <location>
        <begin position="19"/>
        <end position="107"/>
    </location>
</feature>
<dbReference type="OrthoDB" id="9442762at2759"/>
<evidence type="ECO:0000259" key="2">
    <source>
        <dbReference type="PROSITE" id="PS50835"/>
    </source>
</evidence>
<dbReference type="KEGG" id="hro:HELRODRAFT_178157"/>
<proteinExistence type="predicted"/>
<reference evidence="4" key="3">
    <citation type="submission" date="2015-06" db="UniProtKB">
        <authorList>
            <consortium name="EnsemblMetazoa"/>
        </authorList>
    </citation>
    <scope>IDENTIFICATION</scope>
</reference>